<dbReference type="STRING" id="872970.SAMN04488134_10317"/>
<name>A0A1H8KZM4_9BACI</name>
<protein>
    <submittedName>
        <fullName evidence="7">Superfamily I DNA and/or RNA helicase</fullName>
    </submittedName>
</protein>
<dbReference type="GO" id="GO:0043139">
    <property type="term" value="F:5'-3' DNA helicase activity"/>
    <property type="evidence" value="ECO:0007669"/>
    <property type="project" value="TreeGrafter"/>
</dbReference>
<keyword evidence="3 7" id="KW-0347">Helicase</keyword>
<dbReference type="InterPro" id="IPR027417">
    <property type="entry name" value="P-loop_NTPase"/>
</dbReference>
<sequence>MIKSNRTHKMTIAKKVLDFWYLVDFLNQEAFPITSKENKKNINIEKNRLKEKRQVNKLTIFHDYPSNKKLSEIINEDNHTFNRYSYISNNLHLCIGKVSKEFLIQELYRMLNLEDDRPEQEKSKVCLFSLKLDEDGSYKENSLRISPLVWGIYQCNLTDGQFDSNLSNDRYMKDISFFEQSISNTEPLNSECIKTLYKQIVNTYIKNMGTKTFEYNVEGSFIYTRYKNEKVFEREDGLSPDYSELIKGFYTSDLKLVRNALDTTNLNPMFESIIDYVVSAYTNYNEKNQKNSSEDRINIRESKPDIEKWLHPDLSPDGKWPSKFSPALMQQIAINIGISKSEETRSIFSVNGPPGTGKTTLLKEIIVSNIVERAKILSTYETADDAFEVRYFQDGIESHNSYDKYVNKYFAFKNNDLTKYSILVASSNNAAVENITKDLPDMDGMLSSLSSSDNDNPNKKENLEKVRSLFDISTTENKEKYRKDKTQYIEKGDVYFSHLANNLFAERNQADDNFGEDKYWGIISAPMGKSNNISKYSFNVLSHLIQSFYVNNQMIKDRQKGFSKVKKEFDAQLKIVTNLKKNLKTISQLSDEHKKREEQLIYERKSIEIEINHYANKLRQLQVNLQSLKNKKDKNKEELLLVADNVKTLRVNLCEEDVKQQALNEKLELIRSSIIKFEDERKWYEVLFGRSINTERLKRIKETKEEKQRISFKKEGLQKLINTIKLQYSEAIAIQKELETQLINVEKSIIATHNDLDKCATSIKKKRIKITHLEMTIDANKIKLQEKLAYYRKDMTVIDKQFWNDFGSKDNETNTKVQTSNPWITEIYNREREILFYLALQVHKEFILSSKSCRDNFKNLQMLWKYKENYKGELCNYSKRDKEKSFAHLLNTLFLLTPVMSTTFASVGRFLGNIKEQGALGLLVVDEAGQASPHLALGALWRCQQAIIVGDPKQVEPVVTDDADAIKKAFSDKTLLPYMNKTVSVQEFADNINRFGSYIKDSMNTDAPPTWVGCPLIVHRRCINPMFDISNSLSYDQTMKIQTGKAKRKDEEKFALDHSAWFDISGKEVGQKNHFVPNQGKEALRIIIDSFNAYKGLPDLYVISPFTTVINGVKNLVEQSEELQSYKDDLNNWVDNYCGTVHKFQGKEAKEVIFILGCDKNAMGAVRWVKPNIINVAATRAKYRLYIIGEYNVWQQSAIFRVTKKIMDGAKVEN</sequence>
<evidence type="ECO:0000256" key="5">
    <source>
        <dbReference type="SAM" id="Coils"/>
    </source>
</evidence>
<dbReference type="PANTHER" id="PTHR43788">
    <property type="entry name" value="DNA2/NAM7 HELICASE FAMILY MEMBER"/>
    <property type="match status" value="1"/>
</dbReference>
<evidence type="ECO:0000256" key="4">
    <source>
        <dbReference type="ARBA" id="ARBA00022840"/>
    </source>
</evidence>
<evidence type="ECO:0000313" key="8">
    <source>
        <dbReference type="Proteomes" id="UP000199300"/>
    </source>
</evidence>
<keyword evidence="2" id="KW-0378">Hydrolase</keyword>
<evidence type="ECO:0000256" key="2">
    <source>
        <dbReference type="ARBA" id="ARBA00022801"/>
    </source>
</evidence>
<reference evidence="7 8" key="1">
    <citation type="submission" date="2016-10" db="EMBL/GenBank/DDBJ databases">
        <authorList>
            <person name="de Groot N.N."/>
        </authorList>
    </citation>
    <scope>NUCLEOTIDE SEQUENCE [LARGE SCALE GENOMIC DNA]</scope>
    <source>
        <strain evidence="7 8">CGMCC 1.10434</strain>
    </source>
</reference>
<dbReference type="OrthoDB" id="9757917at2"/>
<gene>
    <name evidence="7" type="ORF">SAMN04488134_10317</name>
</gene>
<dbReference type="Gene3D" id="3.40.50.300">
    <property type="entry name" value="P-loop containing nucleotide triphosphate hydrolases"/>
    <property type="match status" value="3"/>
</dbReference>
<keyword evidence="1" id="KW-0547">Nucleotide-binding</keyword>
<accession>A0A1H8KZM4</accession>
<dbReference type="GO" id="GO:0016787">
    <property type="term" value="F:hydrolase activity"/>
    <property type="evidence" value="ECO:0007669"/>
    <property type="project" value="UniProtKB-KW"/>
</dbReference>
<feature type="domain" description="DNA2/NAM7 helicase-like C-terminal" evidence="6">
    <location>
        <begin position="1021"/>
        <end position="1190"/>
    </location>
</feature>
<dbReference type="InterPro" id="IPR041679">
    <property type="entry name" value="DNA2/NAM7-like_C"/>
</dbReference>
<keyword evidence="5" id="KW-0175">Coiled coil</keyword>
<evidence type="ECO:0000256" key="3">
    <source>
        <dbReference type="ARBA" id="ARBA00022806"/>
    </source>
</evidence>
<dbReference type="SUPFAM" id="SSF52540">
    <property type="entry name" value="P-loop containing nucleoside triphosphate hydrolases"/>
    <property type="match status" value="1"/>
</dbReference>
<dbReference type="PANTHER" id="PTHR43788:SF8">
    <property type="entry name" value="DNA-BINDING PROTEIN SMUBP-2"/>
    <property type="match status" value="1"/>
</dbReference>
<dbReference type="InterPro" id="IPR050534">
    <property type="entry name" value="Coronavir_polyprotein_1ab"/>
</dbReference>
<dbReference type="GO" id="GO:0005524">
    <property type="term" value="F:ATP binding"/>
    <property type="evidence" value="ECO:0007669"/>
    <property type="project" value="UniProtKB-KW"/>
</dbReference>
<organism evidence="7 8">
    <name type="scientific">Amphibacillus marinus</name>
    <dbReference type="NCBI Taxonomy" id="872970"/>
    <lineage>
        <taxon>Bacteria</taxon>
        <taxon>Bacillati</taxon>
        <taxon>Bacillota</taxon>
        <taxon>Bacilli</taxon>
        <taxon>Bacillales</taxon>
        <taxon>Bacillaceae</taxon>
        <taxon>Amphibacillus</taxon>
    </lineage>
</organism>
<dbReference type="EMBL" id="FODJ01000003">
    <property type="protein sequence ID" value="SEN98026.1"/>
    <property type="molecule type" value="Genomic_DNA"/>
</dbReference>
<keyword evidence="8" id="KW-1185">Reference proteome</keyword>
<dbReference type="Pfam" id="PF13087">
    <property type="entry name" value="AAA_12"/>
    <property type="match status" value="1"/>
</dbReference>
<evidence type="ECO:0000259" key="6">
    <source>
        <dbReference type="Pfam" id="PF13087"/>
    </source>
</evidence>
<evidence type="ECO:0000256" key="1">
    <source>
        <dbReference type="ARBA" id="ARBA00022741"/>
    </source>
</evidence>
<evidence type="ECO:0000313" key="7">
    <source>
        <dbReference type="EMBL" id="SEN98026.1"/>
    </source>
</evidence>
<keyword evidence="4" id="KW-0067">ATP-binding</keyword>
<feature type="coiled-coil region" evidence="5">
    <location>
        <begin position="604"/>
        <end position="638"/>
    </location>
</feature>
<dbReference type="AlphaFoldDB" id="A0A1H8KZM4"/>
<proteinExistence type="predicted"/>
<dbReference type="RefSeq" id="WP_091495746.1">
    <property type="nucleotide sequence ID" value="NZ_FODJ01000003.1"/>
</dbReference>
<dbReference type="Proteomes" id="UP000199300">
    <property type="component" value="Unassembled WGS sequence"/>
</dbReference>